<comment type="caution">
    <text evidence="1">The sequence shown here is derived from an EMBL/GenBank/DDBJ whole genome shotgun (WGS) entry which is preliminary data.</text>
</comment>
<dbReference type="Proteomes" id="UP000235036">
    <property type="component" value="Unassembled WGS sequence"/>
</dbReference>
<organism evidence="1 2">
    <name type="scientific">Fischerella muscicola CCMEE 5323</name>
    <dbReference type="NCBI Taxonomy" id="2019572"/>
    <lineage>
        <taxon>Bacteria</taxon>
        <taxon>Bacillati</taxon>
        <taxon>Cyanobacteriota</taxon>
        <taxon>Cyanophyceae</taxon>
        <taxon>Nostocales</taxon>
        <taxon>Hapalosiphonaceae</taxon>
        <taxon>Fischerella</taxon>
    </lineage>
</organism>
<reference evidence="1 2" key="1">
    <citation type="submission" date="2017-08" db="EMBL/GenBank/DDBJ databases">
        <title>Genomes of Fischerella (Mastigocladus) sp. strains.</title>
        <authorList>
            <person name="Miller S.R."/>
        </authorList>
    </citation>
    <scope>NUCLEOTIDE SEQUENCE [LARGE SCALE GENOMIC DNA]</scope>
    <source>
        <strain evidence="1 2">CCMEE 5323</strain>
    </source>
</reference>
<name>A0A2N6JYB5_FISMU</name>
<evidence type="ECO:0000313" key="2">
    <source>
        <dbReference type="Proteomes" id="UP000235036"/>
    </source>
</evidence>
<dbReference type="EMBL" id="NRQW01000504">
    <property type="protein sequence ID" value="PLZ85788.1"/>
    <property type="molecule type" value="Genomic_DNA"/>
</dbReference>
<gene>
    <name evidence="1" type="ORF">CEN44_21430</name>
</gene>
<accession>A0A2N6JYB5</accession>
<keyword evidence="2" id="KW-1185">Reference proteome</keyword>
<dbReference type="AlphaFoldDB" id="A0A2N6JYB5"/>
<evidence type="ECO:0000313" key="1">
    <source>
        <dbReference type="EMBL" id="PLZ85788.1"/>
    </source>
</evidence>
<sequence>MIGEVIKVELFFAMSDRERKNARFIKNMQLYNISRQIRSIANYTAYELERAMSYPKNMTQL</sequence>
<proteinExistence type="predicted"/>
<protein>
    <submittedName>
        <fullName evidence="1">Uncharacterized protein</fullName>
    </submittedName>
</protein>